<evidence type="ECO:0000259" key="13">
    <source>
        <dbReference type="PROSITE" id="PS50885"/>
    </source>
</evidence>
<dbReference type="Pfam" id="PF02518">
    <property type="entry name" value="HATPase_c"/>
    <property type="match status" value="1"/>
</dbReference>
<evidence type="ECO:0000256" key="3">
    <source>
        <dbReference type="ARBA" id="ARBA00012438"/>
    </source>
</evidence>
<protein>
    <recommendedName>
        <fullName evidence="3">histidine kinase</fullName>
        <ecNumber evidence="3">2.7.13.3</ecNumber>
    </recommendedName>
</protein>
<dbReference type="PANTHER" id="PTHR45436">
    <property type="entry name" value="SENSOR HISTIDINE KINASE YKOH"/>
    <property type="match status" value="1"/>
</dbReference>
<feature type="transmembrane region" description="Helical" evidence="11">
    <location>
        <begin position="12"/>
        <end position="36"/>
    </location>
</feature>
<dbReference type="PANTHER" id="PTHR45436:SF5">
    <property type="entry name" value="SENSOR HISTIDINE KINASE TRCS"/>
    <property type="match status" value="1"/>
</dbReference>
<keyword evidence="6 11" id="KW-0812">Transmembrane</keyword>
<feature type="transmembrane region" description="Helical" evidence="11">
    <location>
        <begin position="155"/>
        <end position="176"/>
    </location>
</feature>
<gene>
    <name evidence="14" type="ORF">AAH991_34420</name>
</gene>
<evidence type="ECO:0000259" key="12">
    <source>
        <dbReference type="PROSITE" id="PS50109"/>
    </source>
</evidence>
<evidence type="ECO:0000256" key="6">
    <source>
        <dbReference type="ARBA" id="ARBA00022692"/>
    </source>
</evidence>
<reference evidence="14 15" key="1">
    <citation type="submission" date="2024-05" db="EMBL/GenBank/DDBJ databases">
        <title>Microbispora sp.ZYX-F-249.</title>
        <authorList>
            <person name="Xie H."/>
        </authorList>
    </citation>
    <scope>NUCLEOTIDE SEQUENCE [LARGE SCALE GENOMIC DNA]</scope>
    <source>
        <strain evidence="14 15">ZYX-F-249</strain>
    </source>
</reference>
<dbReference type="Pfam" id="PF00512">
    <property type="entry name" value="HisKA"/>
    <property type="match status" value="1"/>
</dbReference>
<dbReference type="InterPro" id="IPR036097">
    <property type="entry name" value="HisK_dim/P_sf"/>
</dbReference>
<proteinExistence type="predicted"/>
<dbReference type="GO" id="GO:0016301">
    <property type="term" value="F:kinase activity"/>
    <property type="evidence" value="ECO:0007669"/>
    <property type="project" value="UniProtKB-KW"/>
</dbReference>
<dbReference type="CDD" id="cd00075">
    <property type="entry name" value="HATPase"/>
    <property type="match status" value="1"/>
</dbReference>
<keyword evidence="8 11" id="KW-1133">Transmembrane helix</keyword>
<keyword evidence="10 11" id="KW-0472">Membrane</keyword>
<keyword evidence="15" id="KW-1185">Reference proteome</keyword>
<dbReference type="SMART" id="SM00387">
    <property type="entry name" value="HATPase_c"/>
    <property type="match status" value="1"/>
</dbReference>
<dbReference type="EMBL" id="JBDJAW010000046">
    <property type="protein sequence ID" value="MEN3540251.1"/>
    <property type="molecule type" value="Genomic_DNA"/>
</dbReference>
<dbReference type="PROSITE" id="PS50885">
    <property type="entry name" value="HAMP"/>
    <property type="match status" value="1"/>
</dbReference>
<evidence type="ECO:0000256" key="2">
    <source>
        <dbReference type="ARBA" id="ARBA00004236"/>
    </source>
</evidence>
<dbReference type="EC" id="2.7.13.3" evidence="3"/>
<feature type="domain" description="HAMP" evidence="13">
    <location>
        <begin position="180"/>
        <end position="233"/>
    </location>
</feature>
<sequence>MRLHDRFSITRRITLFTGATAILLCALLATSVMMGVHRYASDTVTREVAAAGGRVAVELERGQLTYPLVEYKSRNLQVVDPSGRVVASTTKMRGKPRMARFIPPDTRNSISCVVCGDIFPAAECNIVVAQWAHRMGDRWMVYSASPVVPPWVDPWLAALVGASAAALAAAITYVGYRNVRASLRPVNAIRVELDEINGNCPSRRVPVPATDDEIRAMAESVNRTLGRLEGALQQVQSALRHQRQFVSNASHDLRTPIAAMRAEVEDGMLAPEETSVPQLGSVLLPSLDRLQAIVHDLLTLDRLDHGMRGEQCRLDLATVVSAELRNRRHPAKRVESALEPGVVVVGDRVSLARLLTNLLDNAERHAKTTITVSVRHDPGEDPGAAVLEVVDDGPGIDRDKRELVFDRFTRLDAARSRDAGGAGLGLAIARQIAEVHGGSLRIEDSPVGARFVLRLPAVPAAATAAAERPPPHANR</sequence>
<dbReference type="SUPFAM" id="SSF47384">
    <property type="entry name" value="Homodimeric domain of signal transducing histidine kinase"/>
    <property type="match status" value="1"/>
</dbReference>
<evidence type="ECO:0000256" key="11">
    <source>
        <dbReference type="SAM" id="Phobius"/>
    </source>
</evidence>
<feature type="domain" description="Histidine kinase" evidence="12">
    <location>
        <begin position="248"/>
        <end position="459"/>
    </location>
</feature>
<evidence type="ECO:0000256" key="4">
    <source>
        <dbReference type="ARBA" id="ARBA00022553"/>
    </source>
</evidence>
<evidence type="ECO:0000313" key="14">
    <source>
        <dbReference type="EMBL" id="MEN3540251.1"/>
    </source>
</evidence>
<dbReference type="Gene3D" id="1.10.287.130">
    <property type="match status" value="1"/>
</dbReference>
<keyword evidence="5" id="KW-0808">Transferase</keyword>
<comment type="subcellular location">
    <subcellularLocation>
        <location evidence="2">Cell membrane</location>
    </subcellularLocation>
</comment>
<keyword evidence="7 14" id="KW-0418">Kinase</keyword>
<evidence type="ECO:0000313" key="15">
    <source>
        <dbReference type="Proteomes" id="UP001447516"/>
    </source>
</evidence>
<dbReference type="CDD" id="cd00082">
    <property type="entry name" value="HisKA"/>
    <property type="match status" value="1"/>
</dbReference>
<comment type="catalytic activity">
    <reaction evidence="1">
        <text>ATP + protein L-histidine = ADP + protein N-phospho-L-histidine.</text>
        <dbReference type="EC" id="2.7.13.3"/>
    </reaction>
</comment>
<keyword evidence="4" id="KW-0597">Phosphoprotein</keyword>
<dbReference type="PRINTS" id="PR00344">
    <property type="entry name" value="BCTRLSENSOR"/>
</dbReference>
<dbReference type="Proteomes" id="UP001447516">
    <property type="component" value="Unassembled WGS sequence"/>
</dbReference>
<dbReference type="InterPro" id="IPR003594">
    <property type="entry name" value="HATPase_dom"/>
</dbReference>
<dbReference type="SMART" id="SM00388">
    <property type="entry name" value="HisKA"/>
    <property type="match status" value="1"/>
</dbReference>
<dbReference type="PROSITE" id="PS50109">
    <property type="entry name" value="HIS_KIN"/>
    <property type="match status" value="1"/>
</dbReference>
<accession>A0ABV0B146</accession>
<dbReference type="InterPro" id="IPR003661">
    <property type="entry name" value="HisK_dim/P_dom"/>
</dbReference>
<name>A0ABV0B146_9ACTN</name>
<evidence type="ECO:0000256" key="8">
    <source>
        <dbReference type="ARBA" id="ARBA00022989"/>
    </source>
</evidence>
<dbReference type="InterPro" id="IPR050428">
    <property type="entry name" value="TCS_sensor_his_kinase"/>
</dbReference>
<dbReference type="InterPro" id="IPR004358">
    <property type="entry name" value="Sig_transdc_His_kin-like_C"/>
</dbReference>
<dbReference type="SMART" id="SM00304">
    <property type="entry name" value="HAMP"/>
    <property type="match status" value="1"/>
</dbReference>
<dbReference type="Gene3D" id="3.30.565.10">
    <property type="entry name" value="Histidine kinase-like ATPase, C-terminal domain"/>
    <property type="match status" value="1"/>
</dbReference>
<evidence type="ECO:0000256" key="1">
    <source>
        <dbReference type="ARBA" id="ARBA00000085"/>
    </source>
</evidence>
<evidence type="ECO:0000256" key="7">
    <source>
        <dbReference type="ARBA" id="ARBA00022777"/>
    </source>
</evidence>
<evidence type="ECO:0000256" key="10">
    <source>
        <dbReference type="ARBA" id="ARBA00023136"/>
    </source>
</evidence>
<organism evidence="14 15">
    <name type="scientific">Microbispora maris</name>
    <dbReference type="NCBI Taxonomy" id="3144104"/>
    <lineage>
        <taxon>Bacteria</taxon>
        <taxon>Bacillati</taxon>
        <taxon>Actinomycetota</taxon>
        <taxon>Actinomycetes</taxon>
        <taxon>Streptosporangiales</taxon>
        <taxon>Streptosporangiaceae</taxon>
        <taxon>Microbispora</taxon>
    </lineage>
</organism>
<dbReference type="SUPFAM" id="SSF55874">
    <property type="entry name" value="ATPase domain of HSP90 chaperone/DNA topoisomerase II/histidine kinase"/>
    <property type="match status" value="1"/>
</dbReference>
<evidence type="ECO:0000256" key="9">
    <source>
        <dbReference type="ARBA" id="ARBA00023012"/>
    </source>
</evidence>
<dbReference type="InterPro" id="IPR005467">
    <property type="entry name" value="His_kinase_dom"/>
</dbReference>
<keyword evidence="9" id="KW-0902">Two-component regulatory system</keyword>
<dbReference type="RefSeq" id="WP_346230110.1">
    <property type="nucleotide sequence ID" value="NZ_JBDJAW010000046.1"/>
</dbReference>
<dbReference type="InterPro" id="IPR036890">
    <property type="entry name" value="HATPase_C_sf"/>
</dbReference>
<dbReference type="InterPro" id="IPR003660">
    <property type="entry name" value="HAMP_dom"/>
</dbReference>
<evidence type="ECO:0000256" key="5">
    <source>
        <dbReference type="ARBA" id="ARBA00022679"/>
    </source>
</evidence>
<comment type="caution">
    <text evidence="14">The sequence shown here is derived from an EMBL/GenBank/DDBJ whole genome shotgun (WGS) entry which is preliminary data.</text>
</comment>